<evidence type="ECO:0000313" key="2">
    <source>
        <dbReference type="Proteomes" id="UP001596317"/>
    </source>
</evidence>
<protein>
    <submittedName>
        <fullName evidence="1">Uncharacterized protein</fullName>
    </submittedName>
</protein>
<dbReference type="EMBL" id="JBHSWB010000002">
    <property type="protein sequence ID" value="MFC6662968.1"/>
    <property type="molecule type" value="Genomic_DNA"/>
</dbReference>
<comment type="caution">
    <text evidence="1">The sequence shown here is derived from an EMBL/GenBank/DDBJ whole genome shotgun (WGS) entry which is preliminary data.</text>
</comment>
<evidence type="ECO:0000313" key="1">
    <source>
        <dbReference type="EMBL" id="MFC6662968.1"/>
    </source>
</evidence>
<dbReference type="RefSeq" id="WP_224611752.1">
    <property type="nucleotide sequence ID" value="NZ_JAIQXV010000020.1"/>
</dbReference>
<dbReference type="Proteomes" id="UP001596317">
    <property type="component" value="Unassembled WGS sequence"/>
</dbReference>
<reference evidence="2" key="1">
    <citation type="journal article" date="2019" name="Int. J. Syst. Evol. Microbiol.">
        <title>The Global Catalogue of Microorganisms (GCM) 10K type strain sequencing project: providing services to taxonomists for standard genome sequencing and annotation.</title>
        <authorList>
            <consortium name="The Broad Institute Genomics Platform"/>
            <consortium name="The Broad Institute Genome Sequencing Center for Infectious Disease"/>
            <person name="Wu L."/>
            <person name="Ma J."/>
        </authorList>
    </citation>
    <scope>NUCLEOTIDE SEQUENCE [LARGE SCALE GENOMIC DNA]</scope>
    <source>
        <strain evidence="2">CCUG 63830</strain>
    </source>
</reference>
<organism evidence="1 2">
    <name type="scientific">Deinococcus multiflagellatus</name>
    <dbReference type="NCBI Taxonomy" id="1656887"/>
    <lineage>
        <taxon>Bacteria</taxon>
        <taxon>Thermotogati</taxon>
        <taxon>Deinococcota</taxon>
        <taxon>Deinococci</taxon>
        <taxon>Deinococcales</taxon>
        <taxon>Deinococcaceae</taxon>
        <taxon>Deinococcus</taxon>
    </lineage>
</organism>
<keyword evidence="2" id="KW-1185">Reference proteome</keyword>
<sequence length="129" mass="14766">MTRRADPRLDRKRAQAAKAIRRNASLMFRHEGTFEHTQGSRTTLYPCTFSVKDPVEGSRDEVAAAQAFATAEDVPFRDIRILTVDPTVTRPPKGSFLQERWDGGRLEVRSWGQRDDFTDMGRALCIIRR</sequence>
<proteinExistence type="predicted"/>
<accession>A0ABW1ZQV5</accession>
<gene>
    <name evidence="1" type="ORF">ACFP90_23270</name>
</gene>
<name>A0ABW1ZQV5_9DEIO</name>